<dbReference type="PROSITE" id="PS50026">
    <property type="entry name" value="EGF_3"/>
    <property type="match status" value="2"/>
</dbReference>
<comment type="caution">
    <text evidence="4">Lacks conserved residue(s) required for the propagation of feature annotation.</text>
</comment>
<evidence type="ECO:0000313" key="8">
    <source>
        <dbReference type="EMBL" id="RNA03306.1"/>
    </source>
</evidence>
<keyword evidence="9" id="KW-1185">Reference proteome</keyword>
<evidence type="ECO:0000256" key="3">
    <source>
        <dbReference type="ARBA" id="ARBA00023157"/>
    </source>
</evidence>
<feature type="domain" description="EGF-like" evidence="6">
    <location>
        <begin position="150"/>
        <end position="194"/>
    </location>
</feature>
<feature type="disulfide bond" evidence="4">
    <location>
        <begin position="184"/>
        <end position="193"/>
    </location>
</feature>
<dbReference type="Pfam" id="PF00008">
    <property type="entry name" value="EGF"/>
    <property type="match status" value="1"/>
</dbReference>
<dbReference type="AlphaFoldDB" id="A0A3M7PVX0"/>
<keyword evidence="2" id="KW-0677">Repeat</keyword>
<protein>
    <submittedName>
        <fullName evidence="8">Uncharacterized protein</fullName>
    </submittedName>
</protein>
<dbReference type="InterPro" id="IPR003582">
    <property type="entry name" value="ShKT_dom"/>
</dbReference>
<dbReference type="PANTHER" id="PTHR24049:SF35">
    <property type="entry name" value="EGF-LIKE DOMAIN-CONTAINING PROTEIN"/>
    <property type="match status" value="1"/>
</dbReference>
<evidence type="ECO:0000259" key="7">
    <source>
        <dbReference type="PROSITE" id="PS51670"/>
    </source>
</evidence>
<feature type="domain" description="ShKT" evidence="7">
    <location>
        <begin position="116"/>
        <end position="147"/>
    </location>
</feature>
<feature type="compositionally biased region" description="Low complexity" evidence="5">
    <location>
        <begin position="416"/>
        <end position="433"/>
    </location>
</feature>
<comment type="caution">
    <text evidence="8">The sequence shown here is derived from an EMBL/GenBank/DDBJ whole genome shotgun (WGS) entry which is preliminary data.</text>
</comment>
<evidence type="ECO:0000256" key="4">
    <source>
        <dbReference type="PROSITE-ProRule" id="PRU00076"/>
    </source>
</evidence>
<proteinExistence type="predicted"/>
<dbReference type="PROSITE" id="PS01186">
    <property type="entry name" value="EGF_2"/>
    <property type="match status" value="1"/>
</dbReference>
<reference evidence="8 9" key="1">
    <citation type="journal article" date="2018" name="Sci. Rep.">
        <title>Genomic signatures of local adaptation to the degree of environmental predictability in rotifers.</title>
        <authorList>
            <person name="Franch-Gras L."/>
            <person name="Hahn C."/>
            <person name="Garcia-Roger E.M."/>
            <person name="Carmona M.J."/>
            <person name="Serra M."/>
            <person name="Gomez A."/>
        </authorList>
    </citation>
    <scope>NUCLEOTIDE SEQUENCE [LARGE SCALE GENOMIC DNA]</scope>
    <source>
        <strain evidence="8">HYR1</strain>
    </source>
</reference>
<feature type="compositionally biased region" description="Low complexity" evidence="5">
    <location>
        <begin position="281"/>
        <end position="406"/>
    </location>
</feature>
<organism evidence="8 9">
    <name type="scientific">Brachionus plicatilis</name>
    <name type="common">Marine rotifer</name>
    <name type="synonym">Brachionus muelleri</name>
    <dbReference type="NCBI Taxonomy" id="10195"/>
    <lineage>
        <taxon>Eukaryota</taxon>
        <taxon>Metazoa</taxon>
        <taxon>Spiralia</taxon>
        <taxon>Gnathifera</taxon>
        <taxon>Rotifera</taxon>
        <taxon>Eurotatoria</taxon>
        <taxon>Monogononta</taxon>
        <taxon>Pseudotrocha</taxon>
        <taxon>Ploima</taxon>
        <taxon>Brachionidae</taxon>
        <taxon>Brachionus</taxon>
    </lineage>
</organism>
<keyword evidence="1 4" id="KW-0245">EGF-like domain</keyword>
<evidence type="ECO:0000256" key="1">
    <source>
        <dbReference type="ARBA" id="ARBA00022536"/>
    </source>
</evidence>
<evidence type="ECO:0000256" key="2">
    <source>
        <dbReference type="ARBA" id="ARBA00022737"/>
    </source>
</evidence>
<gene>
    <name evidence="8" type="ORF">BpHYR1_040347</name>
</gene>
<dbReference type="PANTHER" id="PTHR24049">
    <property type="entry name" value="CRUMBS FAMILY MEMBER"/>
    <property type="match status" value="1"/>
</dbReference>
<feature type="compositionally biased region" description="Polar residues" evidence="5">
    <location>
        <begin position="268"/>
        <end position="280"/>
    </location>
</feature>
<dbReference type="Gene3D" id="2.10.25.10">
    <property type="entry name" value="Laminin"/>
    <property type="match status" value="2"/>
</dbReference>
<dbReference type="InterPro" id="IPR051022">
    <property type="entry name" value="Notch_Cell-Fate_Det"/>
</dbReference>
<keyword evidence="3 4" id="KW-1015">Disulfide bond</keyword>
<feature type="domain" description="EGF-like" evidence="6">
    <location>
        <begin position="195"/>
        <end position="232"/>
    </location>
</feature>
<name>A0A3M7PVX0_BRAPC</name>
<dbReference type="STRING" id="10195.A0A3M7PVX0"/>
<dbReference type="EMBL" id="REGN01008547">
    <property type="protein sequence ID" value="RNA03306.1"/>
    <property type="molecule type" value="Genomic_DNA"/>
</dbReference>
<feature type="disulfide bond" evidence="4">
    <location>
        <begin position="222"/>
        <end position="231"/>
    </location>
</feature>
<feature type="region of interest" description="Disordered" evidence="5">
    <location>
        <begin position="257"/>
        <end position="433"/>
    </location>
</feature>
<evidence type="ECO:0000256" key="5">
    <source>
        <dbReference type="SAM" id="MobiDB-lite"/>
    </source>
</evidence>
<dbReference type="SUPFAM" id="SSF57196">
    <property type="entry name" value="EGF/Laminin"/>
    <property type="match status" value="2"/>
</dbReference>
<dbReference type="PROSITE" id="PS51670">
    <property type="entry name" value="SHKT"/>
    <property type="match status" value="1"/>
</dbReference>
<dbReference type="SMART" id="SM00181">
    <property type="entry name" value="EGF"/>
    <property type="match status" value="2"/>
</dbReference>
<dbReference type="InterPro" id="IPR000742">
    <property type="entry name" value="EGF"/>
</dbReference>
<dbReference type="Proteomes" id="UP000276133">
    <property type="component" value="Unassembled WGS sequence"/>
</dbReference>
<dbReference type="Pfam" id="PF01549">
    <property type="entry name" value="ShK"/>
    <property type="match status" value="1"/>
</dbReference>
<sequence length="481" mass="51874">MALSPVESSEEDAKKALSKHSNPVAILITEYIFGLIMCLNGMCKSSWSAPALECPFGDDFVQNGIDGTKFNDDLITCSEYFDEIRKFDYSVDGFCNTNSGKVSCCQSCLKYRALNCADKNVICPAFSDYCGFLPWIRDLCPRTCKKCQVTPIFCTQNDTLCNNEGTCINVALDEKKMFGFSCKCKEGFSGEFCEKKNPCKPNPCKNEGLCLIIGSDGYKCECPDETSGNNCEISLITTLEGTTFITEIGTTETLQESSTTKKFKTTNFEDNSTGVSTQPDTTISESSSSIISTEGTSTQEDTSTLTESTVVSTQPDTTISESSSSIISTEGTSTQVDTSTITESTVVSTQPDTTVSESSSSIISTEGTSTQEDTSTLTESTVVSTQPDTTVSESSSSIISTEGTSTQEDTSTVTESPLLSTLSDNTLSDSTSSSQLFNGITSSTFESTFFGSTQSTFVSTQTYSFYDSTFQVEPTYKLNDK</sequence>
<dbReference type="PROSITE" id="PS00022">
    <property type="entry name" value="EGF_1"/>
    <property type="match status" value="2"/>
</dbReference>
<evidence type="ECO:0000313" key="9">
    <source>
        <dbReference type="Proteomes" id="UP000276133"/>
    </source>
</evidence>
<accession>A0A3M7PVX0</accession>
<evidence type="ECO:0000259" key="6">
    <source>
        <dbReference type="PROSITE" id="PS50026"/>
    </source>
</evidence>
<dbReference type="SMART" id="SM00254">
    <property type="entry name" value="ShKT"/>
    <property type="match status" value="1"/>
</dbReference>
<dbReference type="CDD" id="cd00054">
    <property type="entry name" value="EGF_CA"/>
    <property type="match status" value="1"/>
</dbReference>